<protein>
    <submittedName>
        <fullName evidence="2">Histidine phosphatase family protein</fullName>
    </submittedName>
</protein>
<dbReference type="Gene3D" id="3.40.50.1240">
    <property type="entry name" value="Phosphoglycerate mutase-like"/>
    <property type="match status" value="1"/>
</dbReference>
<dbReference type="EMBL" id="SPKJ01000105">
    <property type="protein sequence ID" value="MYZ49920.1"/>
    <property type="molecule type" value="Genomic_DNA"/>
</dbReference>
<dbReference type="AlphaFoldDB" id="A0A964T7L0"/>
<comment type="caution">
    <text evidence="2">The sequence shown here is derived from an EMBL/GenBank/DDBJ whole genome shotgun (WGS) entry which is preliminary data.</text>
</comment>
<dbReference type="Pfam" id="PF00300">
    <property type="entry name" value="His_Phos_1"/>
    <property type="match status" value="1"/>
</dbReference>
<dbReference type="PANTHER" id="PTHR47623">
    <property type="entry name" value="OS09G0287300 PROTEIN"/>
    <property type="match status" value="1"/>
</dbReference>
<evidence type="ECO:0000313" key="2">
    <source>
        <dbReference type="EMBL" id="MYZ49920.1"/>
    </source>
</evidence>
<dbReference type="PANTHER" id="PTHR47623:SF1">
    <property type="entry name" value="OS09G0287300 PROTEIN"/>
    <property type="match status" value="1"/>
</dbReference>
<reference evidence="2" key="1">
    <citation type="submission" date="2019-03" db="EMBL/GenBank/DDBJ databases">
        <title>Afifella sp. nov., isolated from activated sludge.</title>
        <authorList>
            <person name="Li Q."/>
            <person name="Liu Y."/>
        </authorList>
    </citation>
    <scope>NUCLEOTIDE SEQUENCE</scope>
    <source>
        <strain evidence="2">L72</strain>
    </source>
</reference>
<name>A0A964T7L0_9HYPH</name>
<gene>
    <name evidence="2" type="ORF">E4O86_19620</name>
</gene>
<evidence type="ECO:0000256" key="1">
    <source>
        <dbReference type="SAM" id="MobiDB-lite"/>
    </source>
</evidence>
<dbReference type="InterPro" id="IPR013078">
    <property type="entry name" value="His_Pase_superF_clade-1"/>
</dbReference>
<proteinExistence type="predicted"/>
<accession>A0A964T7L0</accession>
<dbReference type="InterPro" id="IPR029033">
    <property type="entry name" value="His_PPase_superfam"/>
</dbReference>
<dbReference type="Proteomes" id="UP000773614">
    <property type="component" value="Unassembled WGS sequence"/>
</dbReference>
<feature type="region of interest" description="Disordered" evidence="1">
    <location>
        <begin position="11"/>
        <end position="32"/>
    </location>
</feature>
<feature type="compositionally biased region" description="Basic and acidic residues" evidence="1">
    <location>
        <begin position="13"/>
        <end position="31"/>
    </location>
</feature>
<keyword evidence="3" id="KW-1185">Reference proteome</keyword>
<evidence type="ECO:0000313" key="3">
    <source>
        <dbReference type="Proteomes" id="UP000773614"/>
    </source>
</evidence>
<dbReference type="RefSeq" id="WP_161142258.1">
    <property type="nucleotide sequence ID" value="NZ_SPKJ01000105.1"/>
</dbReference>
<organism evidence="2 3">
    <name type="scientific">Propylenella binzhouense</name>
    <dbReference type="NCBI Taxonomy" id="2555902"/>
    <lineage>
        <taxon>Bacteria</taxon>
        <taxon>Pseudomonadati</taxon>
        <taxon>Pseudomonadota</taxon>
        <taxon>Alphaproteobacteria</taxon>
        <taxon>Hyphomicrobiales</taxon>
        <taxon>Propylenellaceae</taxon>
        <taxon>Propylenella</taxon>
    </lineage>
</organism>
<dbReference type="OrthoDB" id="9810154at2"/>
<dbReference type="SUPFAM" id="SSF53254">
    <property type="entry name" value="Phosphoglycerate mutase-like"/>
    <property type="match status" value="1"/>
</dbReference>
<dbReference type="CDD" id="cd07067">
    <property type="entry name" value="HP_PGM_like"/>
    <property type="match status" value="1"/>
</dbReference>
<sequence length="175" mass="18637">MPRLMLLRHAKSARPEGVPDRARPLSERGRSDAAGIGRAMAARGLQPDAVICSPAERTRETLDAILPHLAPIDNVKLVNELYEAESGTLLALARAEAGDSGTLLVVGHNPSIEEAALALAAKDEPSPEREAMAEKYPTGALAVFEFDGGWAELGSGAVRLLAFLRPRDLKSPEAR</sequence>
<dbReference type="SMART" id="SM00855">
    <property type="entry name" value="PGAM"/>
    <property type="match status" value="1"/>
</dbReference>